<protein>
    <submittedName>
        <fullName evidence="1">Uncharacterized protein</fullName>
    </submittedName>
</protein>
<sequence>MSGEEPILSSNLAFMVQAMRPVARRLSKRLTTPAPRTVFEADMAGEAYMHVRTFGYALERISTAVNDLMEHVVGNAGSGEPEAQRWVGRLEAAADMAVGEYEWAESLSTAGDDMLVHDLLSWVCRHNLDELRDWLDQLIHTLDDPLGVIWRNGAPSDRPVELSVPLTFTEPPALERLRTVLAAREPHKSGIGLMGTLGLGVLGYWVVDCLSGDDE</sequence>
<evidence type="ECO:0000313" key="2">
    <source>
        <dbReference type="Proteomes" id="UP000307956"/>
    </source>
</evidence>
<accession>A0A4S4APN1</accession>
<comment type="caution">
    <text evidence="1">The sequence shown here is derived from an EMBL/GenBank/DDBJ whole genome shotgun (WGS) entry which is preliminary data.</text>
</comment>
<dbReference type="EMBL" id="SSOD01000006">
    <property type="protein sequence ID" value="THF61655.1"/>
    <property type="molecule type" value="Genomic_DNA"/>
</dbReference>
<dbReference type="Proteomes" id="UP000307956">
    <property type="component" value="Unassembled WGS sequence"/>
</dbReference>
<organism evidence="1 2">
    <name type="scientific">Pseudothauera rhizosphaerae</name>
    <dbReference type="NCBI Taxonomy" id="2565932"/>
    <lineage>
        <taxon>Bacteria</taxon>
        <taxon>Pseudomonadati</taxon>
        <taxon>Pseudomonadota</taxon>
        <taxon>Betaproteobacteria</taxon>
        <taxon>Rhodocyclales</taxon>
        <taxon>Zoogloeaceae</taxon>
        <taxon>Pseudothauera</taxon>
    </lineage>
</organism>
<proteinExistence type="predicted"/>
<evidence type="ECO:0000313" key="1">
    <source>
        <dbReference type="EMBL" id="THF61655.1"/>
    </source>
</evidence>
<name>A0A4S4APN1_9RHOO</name>
<gene>
    <name evidence="1" type="ORF">E6O51_09395</name>
</gene>
<dbReference type="AlphaFoldDB" id="A0A4S4APN1"/>
<keyword evidence="2" id="KW-1185">Reference proteome</keyword>
<reference evidence="1 2" key="1">
    <citation type="submission" date="2019-04" db="EMBL/GenBank/DDBJ databases">
        <title>Azoarcus rhizosphaerae sp. nov. isolated from rhizosphere of Ficus religiosa.</title>
        <authorList>
            <person name="Lin S.-Y."/>
            <person name="Hameed A."/>
            <person name="Hsu Y.-H."/>
            <person name="Young C.-C."/>
        </authorList>
    </citation>
    <scope>NUCLEOTIDE SEQUENCE [LARGE SCALE GENOMIC DNA]</scope>
    <source>
        <strain evidence="1 2">CC-YHH848</strain>
    </source>
</reference>
<dbReference type="RefSeq" id="WP_136384729.1">
    <property type="nucleotide sequence ID" value="NZ_SSOD01000006.1"/>
</dbReference>